<accession>A0A450TQA1</accession>
<dbReference type="AlphaFoldDB" id="A0A450TQA1"/>
<gene>
    <name evidence="1" type="ORF">BECKDK2373B_GA0170837_12712</name>
</gene>
<organism evidence="1">
    <name type="scientific">Candidatus Kentrum sp. DK</name>
    <dbReference type="NCBI Taxonomy" id="2126562"/>
    <lineage>
        <taxon>Bacteria</taxon>
        <taxon>Pseudomonadati</taxon>
        <taxon>Pseudomonadota</taxon>
        <taxon>Gammaproteobacteria</taxon>
        <taxon>Candidatus Kentrum</taxon>
    </lineage>
</organism>
<evidence type="ECO:0000313" key="1">
    <source>
        <dbReference type="EMBL" id="VFJ70228.1"/>
    </source>
</evidence>
<name>A0A450TQA1_9GAMM</name>
<sequence>MSFIVIEIKVDDYSVEHADGRHGKLDVVGKAGQSQHEINVVRPPTRKIRNQKGQGEISLLKGRIF</sequence>
<protein>
    <submittedName>
        <fullName evidence="1">Uncharacterized protein</fullName>
    </submittedName>
</protein>
<reference evidence="1" key="1">
    <citation type="submission" date="2019-02" db="EMBL/GenBank/DDBJ databases">
        <authorList>
            <person name="Gruber-Vodicka R. H."/>
            <person name="Seah K. B. B."/>
        </authorList>
    </citation>
    <scope>NUCLEOTIDE SEQUENCE</scope>
    <source>
        <strain evidence="1">BECK_DK47</strain>
    </source>
</reference>
<dbReference type="EMBL" id="CAADEX010000271">
    <property type="protein sequence ID" value="VFJ70228.1"/>
    <property type="molecule type" value="Genomic_DNA"/>
</dbReference>
<proteinExistence type="predicted"/>